<name>A0AA87C1P3_9VIBR</name>
<sequence>MEIRVYVLTAELEIPQEKLEVRFSAKIVHMRLTNDHKINCHLEMTVFLYLLSSTLLSFHVNSLQCARNK</sequence>
<evidence type="ECO:0000313" key="2">
    <source>
        <dbReference type="Proteomes" id="UP000041625"/>
    </source>
</evidence>
<protein>
    <submittedName>
        <fullName evidence="1">Uncharacterized protein</fullName>
    </submittedName>
</protein>
<reference evidence="1 2" key="1">
    <citation type="submission" date="2014-06" db="EMBL/GenBank/DDBJ databases">
        <authorList>
            <person name="Le Roux F."/>
        </authorList>
    </citation>
    <scope>NUCLEOTIDE SEQUENCE [LARGE SCALE GENOMIC DNA]</scope>
    <source>
        <strain evidence="1 2">J2-31</strain>
    </source>
</reference>
<evidence type="ECO:0000313" key="1">
    <source>
        <dbReference type="EMBL" id="CDT72364.1"/>
    </source>
</evidence>
<gene>
    <name evidence="1" type="ORF">VCR31J2_1290170</name>
</gene>
<proteinExistence type="predicted"/>
<dbReference type="EMBL" id="CCKJ01000034">
    <property type="protein sequence ID" value="CDT72364.1"/>
    <property type="molecule type" value="Genomic_DNA"/>
</dbReference>
<organism evidence="1 2">
    <name type="scientific">Vibrio coralliirubri</name>
    <dbReference type="NCBI Taxonomy" id="1516159"/>
    <lineage>
        <taxon>Bacteria</taxon>
        <taxon>Pseudomonadati</taxon>
        <taxon>Pseudomonadota</taxon>
        <taxon>Gammaproteobacteria</taxon>
        <taxon>Vibrionales</taxon>
        <taxon>Vibrionaceae</taxon>
        <taxon>Vibrio</taxon>
    </lineage>
</organism>
<accession>A0AA87C1P3</accession>
<comment type="caution">
    <text evidence="1">The sequence shown here is derived from an EMBL/GenBank/DDBJ whole genome shotgun (WGS) entry which is preliminary data.</text>
</comment>
<dbReference type="Proteomes" id="UP000041625">
    <property type="component" value="Unassembled WGS sequence"/>
</dbReference>
<dbReference type="AlphaFoldDB" id="A0AA87C1P3"/>
<keyword evidence="2" id="KW-1185">Reference proteome</keyword>